<dbReference type="OrthoDB" id="5326845at2"/>
<dbReference type="InterPro" id="IPR012340">
    <property type="entry name" value="NA-bd_OB-fold"/>
</dbReference>
<evidence type="ECO:0000313" key="4">
    <source>
        <dbReference type="Proteomes" id="UP000242765"/>
    </source>
</evidence>
<comment type="caution">
    <text evidence="3">The sequence shown here is derived from an EMBL/GenBank/DDBJ whole genome shotgun (WGS) entry which is preliminary data.</text>
</comment>
<dbReference type="CDD" id="cd04458">
    <property type="entry name" value="CSP_CDS"/>
    <property type="match status" value="1"/>
</dbReference>
<dbReference type="RefSeq" id="WP_086204165.1">
    <property type="nucleotide sequence ID" value="NZ_NEGB01000006.1"/>
</dbReference>
<evidence type="ECO:0000313" key="3">
    <source>
        <dbReference type="EMBL" id="OTG64859.1"/>
    </source>
</evidence>
<dbReference type="InterPro" id="IPR052069">
    <property type="entry name" value="Ca-reg_mRNA-binding_domain"/>
</dbReference>
<accession>A0A1Y3CCR6</accession>
<organism evidence="3 4">
    <name type="scientific">Acinetobacter silvestris</name>
    <dbReference type="NCBI Taxonomy" id="1977882"/>
    <lineage>
        <taxon>Bacteria</taxon>
        <taxon>Pseudomonadati</taxon>
        <taxon>Pseudomonadota</taxon>
        <taxon>Gammaproteobacteria</taxon>
        <taxon>Moraxellales</taxon>
        <taxon>Moraxellaceae</taxon>
        <taxon>Acinetobacter</taxon>
    </lineage>
</organism>
<feature type="domain" description="CSD" evidence="2">
    <location>
        <begin position="5"/>
        <end position="67"/>
    </location>
</feature>
<sequence length="97" mass="11147">MKLEFQIGKIKQYNPEKGYGFISTREQDVFFHISAFPASEGEPKYNQKVKFVMEENEGKFKATSIELLEANPAKAKKTQISTHNKSITTSLLSNFRR</sequence>
<dbReference type="SMART" id="SM00357">
    <property type="entry name" value="CSP"/>
    <property type="match status" value="1"/>
</dbReference>
<dbReference type="PANTHER" id="PTHR12962">
    <property type="entry name" value="CALCIUM-REGULATED HEAT STABLE PROTEIN CRHSP-24-RELATED"/>
    <property type="match status" value="1"/>
</dbReference>
<protein>
    <submittedName>
        <fullName evidence="3">Cold-shock protein</fullName>
    </submittedName>
</protein>
<dbReference type="GO" id="GO:0005829">
    <property type="term" value="C:cytosol"/>
    <property type="evidence" value="ECO:0007669"/>
    <property type="project" value="UniProtKB-ARBA"/>
</dbReference>
<dbReference type="InterPro" id="IPR011129">
    <property type="entry name" value="CSD"/>
</dbReference>
<dbReference type="Proteomes" id="UP000242765">
    <property type="component" value="Unassembled WGS sequence"/>
</dbReference>
<dbReference type="InterPro" id="IPR002059">
    <property type="entry name" value="CSP_DNA-bd"/>
</dbReference>
<keyword evidence="1" id="KW-0597">Phosphoprotein</keyword>
<dbReference type="GO" id="GO:0043488">
    <property type="term" value="P:regulation of mRNA stability"/>
    <property type="evidence" value="ECO:0007669"/>
    <property type="project" value="TreeGrafter"/>
</dbReference>
<keyword evidence="4" id="KW-1185">Reference proteome</keyword>
<dbReference type="GO" id="GO:0003730">
    <property type="term" value="F:mRNA 3'-UTR binding"/>
    <property type="evidence" value="ECO:0007669"/>
    <property type="project" value="TreeGrafter"/>
</dbReference>
<dbReference type="PANTHER" id="PTHR12962:SF1">
    <property type="entry name" value="COLD SHOCK DOMAIN-CONTAINING PROTEIN CG9705"/>
    <property type="match status" value="1"/>
</dbReference>
<proteinExistence type="predicted"/>
<gene>
    <name evidence="3" type="ORF">B9T28_11675</name>
</gene>
<dbReference type="EMBL" id="NEGB01000006">
    <property type="protein sequence ID" value="OTG64859.1"/>
    <property type="molecule type" value="Genomic_DNA"/>
</dbReference>
<dbReference type="PROSITE" id="PS51857">
    <property type="entry name" value="CSD_2"/>
    <property type="match status" value="1"/>
</dbReference>
<dbReference type="STRING" id="1977882.B9T28_11675"/>
<reference evidence="3 4" key="1">
    <citation type="submission" date="2017-04" db="EMBL/GenBank/DDBJ databases">
        <title>High diversity of culturable Acinetobacter species in natural soil and water ecosystems.</title>
        <authorList>
            <person name="Nemec A."/>
            <person name="Radolfova-Krizova L."/>
        </authorList>
    </citation>
    <scope>NUCLEOTIDE SEQUENCE [LARGE SCALE GENOMIC DNA]</scope>
    <source>
        <strain evidence="3 4">ANC 4999</strain>
    </source>
</reference>
<dbReference type="Gene3D" id="2.40.50.140">
    <property type="entry name" value="Nucleic acid-binding proteins"/>
    <property type="match status" value="1"/>
</dbReference>
<dbReference type="SUPFAM" id="SSF50249">
    <property type="entry name" value="Nucleic acid-binding proteins"/>
    <property type="match status" value="1"/>
</dbReference>
<evidence type="ECO:0000259" key="2">
    <source>
        <dbReference type="PROSITE" id="PS51857"/>
    </source>
</evidence>
<name>A0A1Y3CCR6_9GAMM</name>
<evidence type="ECO:0000256" key="1">
    <source>
        <dbReference type="ARBA" id="ARBA00022553"/>
    </source>
</evidence>
<dbReference type="Pfam" id="PF00313">
    <property type="entry name" value="CSD"/>
    <property type="match status" value="1"/>
</dbReference>
<dbReference type="AlphaFoldDB" id="A0A1Y3CCR6"/>